<dbReference type="AlphaFoldDB" id="A0A7U6M6K4"/>
<evidence type="ECO:0000313" key="2">
    <source>
        <dbReference type="EMBL" id="BBU46927.1"/>
    </source>
</evidence>
<dbReference type="Pfam" id="PF13391">
    <property type="entry name" value="HNH_2"/>
    <property type="match status" value="1"/>
</dbReference>
<dbReference type="EMBL" id="AP022324">
    <property type="protein sequence ID" value="BBU46927.1"/>
    <property type="molecule type" value="Genomic_DNA"/>
</dbReference>
<dbReference type="InterPro" id="IPR003615">
    <property type="entry name" value="HNH_nuc"/>
</dbReference>
<evidence type="ECO:0000259" key="1">
    <source>
        <dbReference type="Pfam" id="PF13391"/>
    </source>
</evidence>
<dbReference type="Proteomes" id="UP000464661">
    <property type="component" value="Chromosome"/>
</dbReference>
<reference evidence="2 3" key="1">
    <citation type="submission" date="2020-01" db="EMBL/GenBank/DDBJ databases">
        <title>Complete Genome Sequence of Pseudomonas putida Strain TS312, Harboring the HdtS type N-acyl-homoserine Lactone Synthase, Isolated from a Paper Mill.</title>
        <authorList>
            <person name="Hosoe A."/>
            <person name="Suenaga T."/>
            <person name="Sugi T."/>
            <person name="Izumi T."/>
            <person name="Nagai N."/>
            <person name="Terada A."/>
        </authorList>
    </citation>
    <scope>NUCLEOTIDE SEQUENCE [LARGE SCALE GENOMIC DNA]</scope>
    <source>
        <strain evidence="2 3">TS312</strain>
    </source>
</reference>
<gene>
    <name evidence="2" type="ORF">PPTS312_48420</name>
</gene>
<organism evidence="2 3">
    <name type="scientific">Pseudomonas putida</name>
    <name type="common">Arthrobacter siderocapsulatus</name>
    <dbReference type="NCBI Taxonomy" id="303"/>
    <lineage>
        <taxon>Bacteria</taxon>
        <taxon>Pseudomonadati</taxon>
        <taxon>Pseudomonadota</taxon>
        <taxon>Gammaproteobacteria</taxon>
        <taxon>Pseudomonadales</taxon>
        <taxon>Pseudomonadaceae</taxon>
        <taxon>Pseudomonas</taxon>
    </lineage>
</organism>
<name>A0A7U6M6K4_PSEPU</name>
<dbReference type="Pfam" id="PF09400">
    <property type="entry name" value="DUF2002"/>
    <property type="match status" value="1"/>
</dbReference>
<dbReference type="Gene3D" id="3.90.1150.40">
    <property type="entry name" value="Protein of unknown function DUF2002"/>
    <property type="match status" value="1"/>
</dbReference>
<proteinExistence type="predicted"/>
<accession>A0A7U6M6K4</accession>
<dbReference type="SUPFAM" id="SSF159894">
    <property type="entry name" value="YgaC/TfoX-N like"/>
    <property type="match status" value="1"/>
</dbReference>
<dbReference type="RefSeq" id="WP_161990160.1">
    <property type="nucleotide sequence ID" value="NZ_AP022324.1"/>
</dbReference>
<feature type="domain" description="HNH nuclease" evidence="1">
    <location>
        <begin position="338"/>
        <end position="385"/>
    </location>
</feature>
<protein>
    <recommendedName>
        <fullName evidence="1">HNH nuclease domain-containing protein</fullName>
    </recommendedName>
</protein>
<dbReference type="InterPro" id="IPR018994">
    <property type="entry name" value="DUF2002"/>
</dbReference>
<evidence type="ECO:0000313" key="3">
    <source>
        <dbReference type="Proteomes" id="UP000464661"/>
    </source>
</evidence>
<sequence>MTLKPLQINMLLENIGFSLVSHNNKKYIWRHNDGEFLFVNMKNLSGKSALVIDPSWMNRISELRIIQGVVPGADYVHHSNMNVFPKHLNGGIKPIHYGLPVTLETENSLLGLLSILYPTFDTERLSNTPTTTSNHKVLKKSGPSSHYELLSWFEQYAGQELTWNQLQKAPSTVAISAKGIFKPEGLDYALSISQRLDSPYSDRAPEYQDDGGWRYSYAQEESKRGDATSLFTNQGLKKCMDDGVPVAVLVQLSKKPNVTRYRLLGLAKVVAWENKVFTLESTTLTEALIRTNQKLDDSLPYSPAGIEDSRKRILREITERQGQGAFRSGLLTAYEGRCAITDCKVTQVLEAAHITPYLGPETNNISNGLLLRSDLHTLWDKGLIYLCDHFTLQLKSSLLNSEYSSLAGKRIRATTGGAPGISLDAVRAHREWCCNNDRGHQ</sequence>